<feature type="compositionally biased region" description="Polar residues" evidence="1">
    <location>
        <begin position="189"/>
        <end position="200"/>
    </location>
</feature>
<evidence type="ECO:0000256" key="1">
    <source>
        <dbReference type="SAM" id="MobiDB-lite"/>
    </source>
</evidence>
<comment type="caution">
    <text evidence="4">The sequence shown here is derived from an EMBL/GenBank/DDBJ whole genome shotgun (WGS) entry which is preliminary data.</text>
</comment>
<dbReference type="Pfam" id="PF16517">
    <property type="entry name" value="Nore1-SARAH"/>
    <property type="match status" value="1"/>
</dbReference>
<evidence type="ECO:0000313" key="4">
    <source>
        <dbReference type="EMBL" id="CAI8045185.1"/>
    </source>
</evidence>
<accession>A0AA35TBC1</accession>
<gene>
    <name evidence="4" type="ORF">GBAR_LOCUS25007</name>
</gene>
<dbReference type="Gene3D" id="3.10.20.90">
    <property type="entry name" value="Phosphatidylinositol 3-kinase Catalytic Subunit, Chain A, domain 1"/>
    <property type="match status" value="1"/>
</dbReference>
<protein>
    <submittedName>
        <fullName evidence="4">Ras association domain-containing protein 5</fullName>
    </submittedName>
</protein>
<dbReference type="CDD" id="cd21885">
    <property type="entry name" value="SARAH_RASSF1-like"/>
    <property type="match status" value="1"/>
</dbReference>
<dbReference type="SMART" id="SM00314">
    <property type="entry name" value="RA"/>
    <property type="match status" value="1"/>
</dbReference>
<dbReference type="GO" id="GO:0007165">
    <property type="term" value="P:signal transduction"/>
    <property type="evidence" value="ECO:0007669"/>
    <property type="project" value="InterPro"/>
</dbReference>
<reference evidence="4" key="1">
    <citation type="submission" date="2023-03" db="EMBL/GenBank/DDBJ databases">
        <authorList>
            <person name="Steffen K."/>
            <person name="Cardenas P."/>
        </authorList>
    </citation>
    <scope>NUCLEOTIDE SEQUENCE</scope>
</reference>
<evidence type="ECO:0000259" key="3">
    <source>
        <dbReference type="PROSITE" id="PS50951"/>
    </source>
</evidence>
<evidence type="ECO:0000313" key="5">
    <source>
        <dbReference type="Proteomes" id="UP001174909"/>
    </source>
</evidence>
<dbReference type="PROSITE" id="PS50200">
    <property type="entry name" value="RA"/>
    <property type="match status" value="1"/>
</dbReference>
<feature type="domain" description="SARAH" evidence="3">
    <location>
        <begin position="120"/>
        <end position="167"/>
    </location>
</feature>
<dbReference type="InterPro" id="IPR033614">
    <property type="entry name" value="RASSF1-6"/>
</dbReference>
<sequence length="200" mass="23585">MCVQRPIHVSTAITRTSWYRLMRPVKERSEDAGLETAFYLPTDTNRLVHITNNTTTKELVSILLKKFCVTDNPKKFSLYEEYGGDYRRLFEEDNPLVISLEASVSNRNSKLILRDNTYSTIQWDAFTHPELNNFILILRREEELYVEKLADRFRLWKDCLSQVMKEKFKEEISRQTYIGDDSRNDTEETPTTLLDSRTKA</sequence>
<dbReference type="Proteomes" id="UP001174909">
    <property type="component" value="Unassembled WGS sequence"/>
</dbReference>
<dbReference type="SUPFAM" id="SSF54236">
    <property type="entry name" value="Ubiquitin-like"/>
    <property type="match status" value="1"/>
</dbReference>
<dbReference type="EMBL" id="CASHTH010003455">
    <property type="protein sequence ID" value="CAI8045185.1"/>
    <property type="molecule type" value="Genomic_DNA"/>
</dbReference>
<dbReference type="PANTHER" id="PTHR22738:SF10">
    <property type="entry name" value="RAS ASSOCIATION DOMAIN-CONTAINING PROTEIN 1 HOMOLOG"/>
    <property type="match status" value="1"/>
</dbReference>
<dbReference type="PROSITE" id="PS50951">
    <property type="entry name" value="SARAH"/>
    <property type="match status" value="1"/>
</dbReference>
<evidence type="ECO:0000259" key="2">
    <source>
        <dbReference type="PROSITE" id="PS50200"/>
    </source>
</evidence>
<dbReference type="Gene3D" id="1.20.5.110">
    <property type="match status" value="1"/>
</dbReference>
<dbReference type="Pfam" id="PF00788">
    <property type="entry name" value="RA"/>
    <property type="match status" value="1"/>
</dbReference>
<feature type="domain" description="Ras-associating" evidence="2">
    <location>
        <begin position="32"/>
        <end position="118"/>
    </location>
</feature>
<feature type="region of interest" description="Disordered" evidence="1">
    <location>
        <begin position="178"/>
        <end position="200"/>
    </location>
</feature>
<dbReference type="InterPro" id="IPR000159">
    <property type="entry name" value="RA_dom"/>
</dbReference>
<dbReference type="PANTHER" id="PTHR22738">
    <property type="entry name" value="RASSF"/>
    <property type="match status" value="1"/>
</dbReference>
<organism evidence="4 5">
    <name type="scientific">Geodia barretti</name>
    <name type="common">Barrett's horny sponge</name>
    <dbReference type="NCBI Taxonomy" id="519541"/>
    <lineage>
        <taxon>Eukaryota</taxon>
        <taxon>Metazoa</taxon>
        <taxon>Porifera</taxon>
        <taxon>Demospongiae</taxon>
        <taxon>Heteroscleromorpha</taxon>
        <taxon>Tetractinellida</taxon>
        <taxon>Astrophorina</taxon>
        <taxon>Geodiidae</taxon>
        <taxon>Geodia</taxon>
    </lineage>
</organism>
<proteinExistence type="predicted"/>
<dbReference type="InterPro" id="IPR029071">
    <property type="entry name" value="Ubiquitin-like_domsf"/>
</dbReference>
<dbReference type="InterPro" id="IPR011524">
    <property type="entry name" value="SARAH_dom"/>
</dbReference>
<dbReference type="AlphaFoldDB" id="A0AA35TBC1"/>
<keyword evidence="5" id="KW-1185">Reference proteome</keyword>
<name>A0AA35TBC1_GEOBA</name>